<dbReference type="EnsemblMetazoa" id="XM_011678549">
    <property type="protein sequence ID" value="XP_011676851"/>
    <property type="gene ID" value="LOC578784"/>
</dbReference>
<dbReference type="Pfam" id="PF00505">
    <property type="entry name" value="HMG_box"/>
    <property type="match status" value="2"/>
</dbReference>
<name>A0A7M7HNF5_STRPU</name>
<feature type="region of interest" description="Disordered" evidence="3">
    <location>
        <begin position="1"/>
        <end position="20"/>
    </location>
</feature>
<keyword evidence="6" id="KW-1185">Reference proteome</keyword>
<dbReference type="AlphaFoldDB" id="A0A7M7HNF5"/>
<dbReference type="InterPro" id="IPR036910">
    <property type="entry name" value="HMG_box_dom_sf"/>
</dbReference>
<dbReference type="Gene3D" id="1.10.30.10">
    <property type="entry name" value="High mobility group box domain"/>
    <property type="match status" value="2"/>
</dbReference>
<keyword evidence="2" id="KW-0539">Nucleus</keyword>
<dbReference type="SMART" id="SM00398">
    <property type="entry name" value="HMG"/>
    <property type="match status" value="2"/>
</dbReference>
<dbReference type="RefSeq" id="XP_011676851.2">
    <property type="nucleotide sequence ID" value="XM_011678549.2"/>
</dbReference>
<feature type="DNA-binding region" description="HMG box" evidence="2">
    <location>
        <begin position="243"/>
        <end position="310"/>
    </location>
</feature>
<dbReference type="CDD" id="cd22005">
    <property type="entry name" value="HMG-box_AtHMGB1-like"/>
    <property type="match status" value="2"/>
</dbReference>
<evidence type="ECO:0000256" key="1">
    <source>
        <dbReference type="ARBA" id="ARBA00023125"/>
    </source>
</evidence>
<dbReference type="SUPFAM" id="SSF47095">
    <property type="entry name" value="HMG-box"/>
    <property type="match status" value="2"/>
</dbReference>
<dbReference type="OMA" id="ECAAKWA"/>
<feature type="compositionally biased region" description="Basic residues" evidence="3">
    <location>
        <begin position="141"/>
        <end position="165"/>
    </location>
</feature>
<sequence>MSSLPMGHHVGIPKPQQQQNDLGYARQYHDSMVGDHYTASQLGAYQNYQHRLMYNTLTAQANQPSVPRTMHGGRSADAQVYSISEAGCVPTMSNQGVDVVYSRYGPRPTQTNPQAVAKNLMVSSQEFLPLSGTDPSAMYFPKKRGRKPLADKGKKRRKRNRPGSHVKRAKTAYFFFLDVFRKNYVKDGDQIPRASEITKACGMKWTSMTVTEKEPYQEKAGVDRKRYEAEISVYRKVRDPDKPKKPPTAYFYFLTDFREQMKGKTIEKGRRLTEICGEEWNKLTDEQKKPYLERVALEYKTYQGKMEDWRKKKGLVAATSTPRAAPQPQPQPVIAPPPPVVQHHAPPTMVPHNPQPSMMAGMAMAQAAQASYNGELQGPSSHQQVLYDDEGDEEDDEEYDDDGDEYE</sequence>
<dbReference type="Proteomes" id="UP000007110">
    <property type="component" value="Unassembled WGS sequence"/>
</dbReference>
<protein>
    <recommendedName>
        <fullName evidence="4">HMG box domain-containing protein</fullName>
    </recommendedName>
</protein>
<dbReference type="InterPro" id="IPR050342">
    <property type="entry name" value="HMGB"/>
</dbReference>
<organism evidence="5 6">
    <name type="scientific">Strongylocentrotus purpuratus</name>
    <name type="common">Purple sea urchin</name>
    <dbReference type="NCBI Taxonomy" id="7668"/>
    <lineage>
        <taxon>Eukaryota</taxon>
        <taxon>Metazoa</taxon>
        <taxon>Echinodermata</taxon>
        <taxon>Eleutherozoa</taxon>
        <taxon>Echinozoa</taxon>
        <taxon>Echinoidea</taxon>
        <taxon>Euechinoidea</taxon>
        <taxon>Echinacea</taxon>
        <taxon>Camarodonta</taxon>
        <taxon>Echinidea</taxon>
        <taxon>Strongylocentrotidae</taxon>
        <taxon>Strongylocentrotus</taxon>
    </lineage>
</organism>
<keyword evidence="1 2" id="KW-0238">DNA-binding</keyword>
<dbReference type="GO" id="GO:0006338">
    <property type="term" value="P:chromatin remodeling"/>
    <property type="evidence" value="ECO:0000318"/>
    <property type="project" value="GO_Central"/>
</dbReference>
<dbReference type="GeneID" id="578784"/>
<feature type="compositionally biased region" description="Polar residues" evidence="3">
    <location>
        <begin position="371"/>
        <end position="384"/>
    </location>
</feature>
<evidence type="ECO:0000256" key="3">
    <source>
        <dbReference type="SAM" id="MobiDB-lite"/>
    </source>
</evidence>
<dbReference type="GO" id="GO:0003677">
    <property type="term" value="F:DNA binding"/>
    <property type="evidence" value="ECO:0007669"/>
    <property type="project" value="UniProtKB-UniRule"/>
</dbReference>
<accession>A0A7M7HNF5</accession>
<dbReference type="GO" id="GO:0005634">
    <property type="term" value="C:nucleus"/>
    <property type="evidence" value="ECO:0000318"/>
    <property type="project" value="GO_Central"/>
</dbReference>
<feature type="compositionally biased region" description="Acidic residues" evidence="3">
    <location>
        <begin position="387"/>
        <end position="407"/>
    </location>
</feature>
<dbReference type="FunFam" id="1.10.30.10:FF:000060">
    <property type="entry name" value="Transcription factor protein"/>
    <property type="match status" value="2"/>
</dbReference>
<evidence type="ECO:0000313" key="6">
    <source>
        <dbReference type="Proteomes" id="UP000007110"/>
    </source>
</evidence>
<dbReference type="InParanoid" id="A0A7M7HNF5"/>
<feature type="DNA-binding region" description="HMG box" evidence="2">
    <location>
        <begin position="166"/>
        <end position="235"/>
    </location>
</feature>
<dbReference type="PANTHER" id="PTHR48112">
    <property type="entry name" value="HIGH MOBILITY GROUP PROTEIN DSP1"/>
    <property type="match status" value="1"/>
</dbReference>
<dbReference type="OrthoDB" id="1919336at2759"/>
<reference evidence="6" key="1">
    <citation type="submission" date="2015-02" db="EMBL/GenBank/DDBJ databases">
        <title>Genome sequencing for Strongylocentrotus purpuratus.</title>
        <authorList>
            <person name="Murali S."/>
            <person name="Liu Y."/>
            <person name="Vee V."/>
            <person name="English A."/>
            <person name="Wang M."/>
            <person name="Skinner E."/>
            <person name="Han Y."/>
            <person name="Muzny D.M."/>
            <person name="Worley K.C."/>
            <person name="Gibbs R.A."/>
        </authorList>
    </citation>
    <scope>NUCLEOTIDE SEQUENCE</scope>
</reference>
<reference evidence="5" key="2">
    <citation type="submission" date="2021-01" db="UniProtKB">
        <authorList>
            <consortium name="EnsemblMetazoa"/>
        </authorList>
    </citation>
    <scope>IDENTIFICATION</scope>
</reference>
<dbReference type="KEGG" id="spu:578784"/>
<feature type="region of interest" description="Disordered" evidence="3">
    <location>
        <begin position="369"/>
        <end position="407"/>
    </location>
</feature>
<evidence type="ECO:0000313" key="5">
    <source>
        <dbReference type="EnsemblMetazoa" id="XP_011676851"/>
    </source>
</evidence>
<dbReference type="PANTHER" id="PTHR48112:SF31">
    <property type="entry name" value="HMG BOX DOMAIN-CONTAINING PROTEIN"/>
    <property type="match status" value="1"/>
</dbReference>
<feature type="region of interest" description="Disordered" evidence="3">
    <location>
        <begin position="133"/>
        <end position="165"/>
    </location>
</feature>
<feature type="domain" description="HMG box" evidence="4">
    <location>
        <begin position="166"/>
        <end position="235"/>
    </location>
</feature>
<evidence type="ECO:0000259" key="4">
    <source>
        <dbReference type="PROSITE" id="PS50118"/>
    </source>
</evidence>
<dbReference type="PROSITE" id="PS50118">
    <property type="entry name" value="HMG_BOX_2"/>
    <property type="match status" value="2"/>
</dbReference>
<proteinExistence type="predicted"/>
<feature type="domain" description="HMG box" evidence="4">
    <location>
        <begin position="243"/>
        <end position="310"/>
    </location>
</feature>
<dbReference type="InterPro" id="IPR009071">
    <property type="entry name" value="HMG_box_dom"/>
</dbReference>
<evidence type="ECO:0000256" key="2">
    <source>
        <dbReference type="PROSITE-ProRule" id="PRU00267"/>
    </source>
</evidence>